<keyword evidence="1" id="KW-0472">Membrane</keyword>
<dbReference type="RefSeq" id="XP_067476080.1">
    <property type="nucleotide sequence ID" value="XM_067621203.1"/>
</dbReference>
<sequence>MGNHELENLNFFQVDIQNFPGDYSSNHSIPDAVITTSGDSQVNKTYMVGILGYCESNSSNTTKICTSHPASSYFNILEAAGVDEKESDLSSTLRHSLHAYKTTSTWMQITYILASILAVLQLLVAIVTVNKAFNCFAISFVSGVAFLFLLAAATITTVNFALLKGIFATELKSDPMSGTWGTRGFAVLWLSVALSLCSLVSWAITTCCCSQARRGSRGQAYTAMDTAPAYHSVPPSAPYYGGAHQYSVPRVSENPASHNYGQYP</sequence>
<dbReference type="Pfam" id="PF06687">
    <property type="entry name" value="SUR7"/>
    <property type="match status" value="1"/>
</dbReference>
<keyword evidence="1" id="KW-1133">Transmembrane helix</keyword>
<protein>
    <submittedName>
        <fullName evidence="2">Uncharacterized protein</fullName>
    </submittedName>
</protein>
<dbReference type="GO" id="GO:0031505">
    <property type="term" value="P:fungal-type cell wall organization"/>
    <property type="evidence" value="ECO:0007669"/>
    <property type="project" value="TreeGrafter"/>
</dbReference>
<name>A0A1L9UB45_ASPBC</name>
<gene>
    <name evidence="2" type="ORF">ASPBRDRAFT_198423</name>
</gene>
<dbReference type="GO" id="GO:0005886">
    <property type="term" value="C:plasma membrane"/>
    <property type="evidence" value="ECO:0007669"/>
    <property type="project" value="InterPro"/>
</dbReference>
<dbReference type="VEuPathDB" id="FungiDB:ASPBRDRAFT_198423"/>
<evidence type="ECO:0000313" key="3">
    <source>
        <dbReference type="Proteomes" id="UP000184499"/>
    </source>
</evidence>
<keyword evidence="3" id="KW-1185">Reference proteome</keyword>
<dbReference type="PANTHER" id="PTHR28019:SF3">
    <property type="entry name" value="INTEGRAL MEMBRANE PROTEIN (AFU_ORTHOLOGUE AFUA_6G07470)"/>
    <property type="match status" value="1"/>
</dbReference>
<dbReference type="EMBL" id="KV878689">
    <property type="protein sequence ID" value="OJJ68831.1"/>
    <property type="molecule type" value="Genomic_DNA"/>
</dbReference>
<feature type="transmembrane region" description="Helical" evidence="1">
    <location>
        <begin position="136"/>
        <end position="163"/>
    </location>
</feature>
<reference evidence="3" key="1">
    <citation type="journal article" date="2017" name="Genome Biol.">
        <title>Comparative genomics reveals high biological diversity and specific adaptations in the industrially and medically important fungal genus Aspergillus.</title>
        <authorList>
            <person name="de Vries R.P."/>
            <person name="Riley R."/>
            <person name="Wiebenga A."/>
            <person name="Aguilar-Osorio G."/>
            <person name="Amillis S."/>
            <person name="Uchima C.A."/>
            <person name="Anderluh G."/>
            <person name="Asadollahi M."/>
            <person name="Askin M."/>
            <person name="Barry K."/>
            <person name="Battaglia E."/>
            <person name="Bayram O."/>
            <person name="Benocci T."/>
            <person name="Braus-Stromeyer S.A."/>
            <person name="Caldana C."/>
            <person name="Canovas D."/>
            <person name="Cerqueira G.C."/>
            <person name="Chen F."/>
            <person name="Chen W."/>
            <person name="Choi C."/>
            <person name="Clum A."/>
            <person name="Dos Santos R.A."/>
            <person name="Damasio A.R."/>
            <person name="Diallinas G."/>
            <person name="Emri T."/>
            <person name="Fekete E."/>
            <person name="Flipphi M."/>
            <person name="Freyberg S."/>
            <person name="Gallo A."/>
            <person name="Gournas C."/>
            <person name="Habgood R."/>
            <person name="Hainaut M."/>
            <person name="Harispe M.L."/>
            <person name="Henrissat B."/>
            <person name="Hilden K.S."/>
            <person name="Hope R."/>
            <person name="Hossain A."/>
            <person name="Karabika E."/>
            <person name="Karaffa L."/>
            <person name="Karanyi Z."/>
            <person name="Krasevec N."/>
            <person name="Kuo A."/>
            <person name="Kusch H."/>
            <person name="LaButti K."/>
            <person name="Lagendijk E.L."/>
            <person name="Lapidus A."/>
            <person name="Levasseur A."/>
            <person name="Lindquist E."/>
            <person name="Lipzen A."/>
            <person name="Logrieco A.F."/>
            <person name="MacCabe A."/>
            <person name="Maekelae M.R."/>
            <person name="Malavazi I."/>
            <person name="Melin P."/>
            <person name="Meyer V."/>
            <person name="Mielnichuk N."/>
            <person name="Miskei M."/>
            <person name="Molnar A.P."/>
            <person name="Mule G."/>
            <person name="Ngan C.Y."/>
            <person name="Orejas M."/>
            <person name="Orosz E."/>
            <person name="Ouedraogo J.P."/>
            <person name="Overkamp K.M."/>
            <person name="Park H.-S."/>
            <person name="Perrone G."/>
            <person name="Piumi F."/>
            <person name="Punt P.J."/>
            <person name="Ram A.F."/>
            <person name="Ramon A."/>
            <person name="Rauscher S."/>
            <person name="Record E."/>
            <person name="Riano-Pachon D.M."/>
            <person name="Robert V."/>
            <person name="Roehrig J."/>
            <person name="Ruller R."/>
            <person name="Salamov A."/>
            <person name="Salih N.S."/>
            <person name="Samson R.A."/>
            <person name="Sandor E."/>
            <person name="Sanguinetti M."/>
            <person name="Schuetze T."/>
            <person name="Sepcic K."/>
            <person name="Shelest E."/>
            <person name="Sherlock G."/>
            <person name="Sophianopoulou V."/>
            <person name="Squina F.M."/>
            <person name="Sun H."/>
            <person name="Susca A."/>
            <person name="Todd R.B."/>
            <person name="Tsang A."/>
            <person name="Unkles S.E."/>
            <person name="van de Wiele N."/>
            <person name="van Rossen-Uffink D."/>
            <person name="Oliveira J.V."/>
            <person name="Vesth T.C."/>
            <person name="Visser J."/>
            <person name="Yu J.-H."/>
            <person name="Zhou M."/>
            <person name="Andersen M.R."/>
            <person name="Archer D.B."/>
            <person name="Baker S.E."/>
            <person name="Benoit I."/>
            <person name="Brakhage A.A."/>
            <person name="Braus G.H."/>
            <person name="Fischer R."/>
            <person name="Frisvad J.C."/>
            <person name="Goldman G.H."/>
            <person name="Houbraken J."/>
            <person name="Oakley B."/>
            <person name="Pocsi I."/>
            <person name="Scazzocchio C."/>
            <person name="Seiboth B."/>
            <person name="vanKuyk P.A."/>
            <person name="Wortman J."/>
            <person name="Dyer P.S."/>
            <person name="Grigoriev I.V."/>
        </authorList>
    </citation>
    <scope>NUCLEOTIDE SEQUENCE [LARGE SCALE GENOMIC DNA]</scope>
    <source>
        <strain evidence="3">CBS 101740 / IMI 381727 / IBT 21946</strain>
    </source>
</reference>
<evidence type="ECO:0000256" key="1">
    <source>
        <dbReference type="SAM" id="Phobius"/>
    </source>
</evidence>
<feature type="transmembrane region" description="Helical" evidence="1">
    <location>
        <begin position="109"/>
        <end position="130"/>
    </location>
</feature>
<dbReference type="OMA" id="STWMQIT"/>
<keyword evidence="1" id="KW-0812">Transmembrane</keyword>
<organism evidence="2 3">
    <name type="scientific">Aspergillus brasiliensis (strain CBS 101740 / IMI 381727 / IBT 21946)</name>
    <dbReference type="NCBI Taxonomy" id="767769"/>
    <lineage>
        <taxon>Eukaryota</taxon>
        <taxon>Fungi</taxon>
        <taxon>Dikarya</taxon>
        <taxon>Ascomycota</taxon>
        <taxon>Pezizomycotina</taxon>
        <taxon>Eurotiomycetes</taxon>
        <taxon>Eurotiomycetidae</taxon>
        <taxon>Eurotiales</taxon>
        <taxon>Aspergillaceae</taxon>
        <taxon>Aspergillus</taxon>
        <taxon>Aspergillus subgen. Circumdati</taxon>
    </lineage>
</organism>
<dbReference type="OrthoDB" id="4480814at2759"/>
<dbReference type="AlphaFoldDB" id="A0A1L9UB45"/>
<feature type="transmembrane region" description="Helical" evidence="1">
    <location>
        <begin position="184"/>
        <end position="204"/>
    </location>
</feature>
<dbReference type="PANTHER" id="PTHR28019">
    <property type="entry name" value="CELL MEMBRANE PROTEIN YLR413W-RELATED"/>
    <property type="match status" value="1"/>
</dbReference>
<dbReference type="GeneID" id="93573691"/>
<dbReference type="InterPro" id="IPR009571">
    <property type="entry name" value="SUR7/Rim9-like_fungi"/>
</dbReference>
<dbReference type="GO" id="GO:0051285">
    <property type="term" value="C:cell cortex of cell tip"/>
    <property type="evidence" value="ECO:0007669"/>
    <property type="project" value="TreeGrafter"/>
</dbReference>
<dbReference type="Proteomes" id="UP000184499">
    <property type="component" value="Unassembled WGS sequence"/>
</dbReference>
<dbReference type="InterPro" id="IPR052413">
    <property type="entry name" value="SUR7_domain"/>
</dbReference>
<accession>A0A1L9UB45</accession>
<evidence type="ECO:0000313" key="2">
    <source>
        <dbReference type="EMBL" id="OJJ68831.1"/>
    </source>
</evidence>
<proteinExistence type="predicted"/>